<evidence type="ECO:0000313" key="1">
    <source>
        <dbReference type="EMBL" id="MET1477514.1"/>
    </source>
</evidence>
<proteinExistence type="predicted"/>
<dbReference type="RefSeq" id="WP_239468990.1">
    <property type="nucleotide sequence ID" value="NZ_FR989672.1"/>
</dbReference>
<gene>
    <name evidence="1" type="ORF">ABXL37_24980</name>
</gene>
<dbReference type="EMBL" id="JBEWCH010000019">
    <property type="protein sequence ID" value="MET1477514.1"/>
    <property type="molecule type" value="Genomic_DNA"/>
</dbReference>
<accession>A0ABV2CEI3</accession>
<sequence>MNIFAWRYDHPLQGSSVMQVKNGNHVASTGRTRRGFFRPVTVMAALSLCLPFGGAHGQPADAPPNSTGASQVESRTEASLTVTQALQGMLALIRVSNQVTDMTPDAMHRSFGVQTKATAKDSFGYGQRLPGNWAFGIERFVVPGRGTQVELGFDPIPGMQAAPLTACEPNFAQFTAALESLGFNHRTRYGEHGRRISEIFWRQEISVEVAPYRAFSDNGEPLGPACVRTVRVR</sequence>
<comment type="caution">
    <text evidence="1">The sequence shown here is derived from an EMBL/GenBank/DDBJ whole genome shotgun (WGS) entry which is preliminary data.</text>
</comment>
<keyword evidence="2" id="KW-1185">Reference proteome</keyword>
<evidence type="ECO:0000313" key="2">
    <source>
        <dbReference type="Proteomes" id="UP001548587"/>
    </source>
</evidence>
<protein>
    <submittedName>
        <fullName evidence="1">Uncharacterized protein</fullName>
    </submittedName>
</protein>
<reference evidence="1 2" key="1">
    <citation type="submission" date="2024-06" db="EMBL/GenBank/DDBJ databases">
        <title>Burkholderia sola in Mexico.</title>
        <authorList>
            <person name="Estrada P."/>
        </authorList>
    </citation>
    <scope>NUCLEOTIDE SEQUENCE [LARGE SCALE GENOMIC DNA]</scope>
    <source>
        <strain evidence="1 2">CpTa8-5</strain>
    </source>
</reference>
<organism evidence="1 2">
    <name type="scientific">Burkholderia sola</name>
    <dbReference type="NCBI Taxonomy" id="2843302"/>
    <lineage>
        <taxon>Bacteria</taxon>
        <taxon>Pseudomonadati</taxon>
        <taxon>Pseudomonadota</taxon>
        <taxon>Betaproteobacteria</taxon>
        <taxon>Burkholderiales</taxon>
        <taxon>Burkholderiaceae</taxon>
        <taxon>Burkholderia</taxon>
        <taxon>Burkholderia cepacia complex</taxon>
    </lineage>
</organism>
<name>A0ABV2CEI3_9BURK</name>
<dbReference type="Proteomes" id="UP001548587">
    <property type="component" value="Unassembled WGS sequence"/>
</dbReference>